<reference evidence="1 2" key="1">
    <citation type="submission" date="2012-11" db="EMBL/GenBank/DDBJ databases">
        <authorList>
            <person name="Huguet-Tapia J.C."/>
            <person name="Durkin A.S."/>
            <person name="Pettis G.S."/>
            <person name="Badger J.H."/>
        </authorList>
    </citation>
    <scope>NUCLEOTIDE SEQUENCE [LARGE SCALE GENOMIC DNA]</scope>
    <source>
        <strain evidence="1 2">91-03</strain>
    </source>
</reference>
<keyword evidence="2" id="KW-1185">Reference proteome</keyword>
<name>L1KUI5_9ACTN</name>
<sequence>MTPTARLRHPHTPT</sequence>
<organism evidence="1 2">
    <name type="scientific">Streptomyces ipomoeae 91-03</name>
    <dbReference type="NCBI Taxonomy" id="698759"/>
    <lineage>
        <taxon>Bacteria</taxon>
        <taxon>Bacillati</taxon>
        <taxon>Actinomycetota</taxon>
        <taxon>Actinomycetes</taxon>
        <taxon>Kitasatosporales</taxon>
        <taxon>Streptomycetaceae</taxon>
        <taxon>Streptomyces</taxon>
    </lineage>
</organism>
<comment type="caution">
    <text evidence="1">The sequence shown here is derived from an EMBL/GenBank/DDBJ whole genome shotgun (WGS) entry which is preliminary data.</text>
</comment>
<protein>
    <submittedName>
        <fullName evidence="1">Uncharacterized protein</fullName>
    </submittedName>
</protein>
<evidence type="ECO:0000313" key="1">
    <source>
        <dbReference type="EMBL" id="EKX64130.1"/>
    </source>
</evidence>
<gene>
    <name evidence="1" type="ORF">STRIP9103_07644</name>
</gene>
<evidence type="ECO:0000313" key="2">
    <source>
        <dbReference type="Proteomes" id="UP000010411"/>
    </source>
</evidence>
<dbReference type="EMBL" id="AEJC01000397">
    <property type="protein sequence ID" value="EKX64130.1"/>
    <property type="molecule type" value="Genomic_DNA"/>
</dbReference>
<proteinExistence type="predicted"/>
<feature type="non-terminal residue" evidence="1">
    <location>
        <position position="14"/>
    </location>
</feature>
<dbReference type="Proteomes" id="UP000010411">
    <property type="component" value="Unassembled WGS sequence"/>
</dbReference>
<accession>L1KUI5</accession>